<evidence type="ECO:0000256" key="8">
    <source>
        <dbReference type="ARBA" id="ARBA00022833"/>
    </source>
</evidence>
<dbReference type="InterPro" id="IPR002893">
    <property type="entry name" value="Znf_MYND"/>
</dbReference>
<comment type="similarity">
    <text evidence="3">Belongs to the NOP53 family.</text>
</comment>
<dbReference type="InterPro" id="IPR011687">
    <property type="entry name" value="Nop53/GLTSCR2"/>
</dbReference>
<feature type="region of interest" description="Disordered" evidence="11">
    <location>
        <begin position="1"/>
        <end position="49"/>
    </location>
</feature>
<dbReference type="SUPFAM" id="SSF144232">
    <property type="entry name" value="HIT/MYND zinc finger-like"/>
    <property type="match status" value="1"/>
</dbReference>
<dbReference type="GO" id="GO:0006364">
    <property type="term" value="P:rRNA processing"/>
    <property type="evidence" value="ECO:0007669"/>
    <property type="project" value="TreeGrafter"/>
</dbReference>
<gene>
    <name evidence="13" type="ORF">MVEN_01553000</name>
</gene>
<dbReference type="GO" id="GO:0008270">
    <property type="term" value="F:zinc ion binding"/>
    <property type="evidence" value="ECO:0007669"/>
    <property type="project" value="UniProtKB-KW"/>
</dbReference>
<evidence type="ECO:0000256" key="7">
    <source>
        <dbReference type="ARBA" id="ARBA00022771"/>
    </source>
</evidence>
<keyword evidence="8" id="KW-0862">Zinc</keyword>
<dbReference type="GO" id="GO:0005730">
    <property type="term" value="C:nucleolus"/>
    <property type="evidence" value="ECO:0007669"/>
    <property type="project" value="UniProtKB-SubCell"/>
</dbReference>
<dbReference type="Pfam" id="PF07767">
    <property type="entry name" value="Nop53"/>
    <property type="match status" value="1"/>
</dbReference>
<evidence type="ECO:0000256" key="5">
    <source>
        <dbReference type="ARBA" id="ARBA00022517"/>
    </source>
</evidence>
<dbReference type="EMBL" id="JACAZI010000013">
    <property type="protein sequence ID" value="KAF7345353.1"/>
    <property type="molecule type" value="Genomic_DNA"/>
</dbReference>
<comment type="subcellular location">
    <subcellularLocation>
        <location evidence="1">Nucleus</location>
        <location evidence="1">Nucleolus</location>
    </subcellularLocation>
    <subcellularLocation>
        <location evidence="2">Nucleus</location>
        <location evidence="2">Nucleoplasm</location>
    </subcellularLocation>
</comment>
<sequence length="739" mass="82259">MKVDEPLPVDEDEDPAATEVIPKKMPERKTKAQRKQGRQSPCSGAARPLLTPWFPTEHVLAQKRALAEKARKKNELSIINSVKLLRRTANKTLSAREQAHEARRAALQEKLKRGLAGQKLGKHKVPEEEVDVQLGEDLSESLRALKPEGNLFRDRFTSLQQRALIEPRVPVLPKRRRNRIIEYEKHAWKRFDTMPIVHAPDPSIRSLLHPLRISSTQALIGVSPALEVAQTIPFRSQLVLCRGAEAVSPRFHRQLPISSPTLLETLSPVVNRPSGVVRSVCMGPCTSYTQRDTVEAASDFARPDDVTDHDAPDLKPAVRMQRLQRKHFHPFWTAVVRFLTVVRDERQEIDFLFDLIMFQCITGTPPNPNPHIRDFHYIAQTLFPQFKAPDQFVAVCIHKMVSTLNDCLAMCNTVKVIKNAQNKRWPTSTRDIMPHGGQVTIKAFLRWAHYSEDMAFTVFGILGNMVKICGSLIIDDITANPEVGEVFTSTGFRVCRDAATALSDRRSECSEMLCVAAEFRQRATFAAVFLKSATTLAPEIFKVLLAGREAKMVQLLSLILEVRDAPSVYLDSDLEAEFESFDWSTFSRPQVLVAAKGRALLPRAGVPQSLASTGTAFKRCGACRVAAYCGKDCQTRAWKAGPHAHKHICSKVKTLIAKGGGALDDREAFIQNCRDAGVSADEALAVAKWNFDPGMAISKPEGPANVDGADEFNEMSLQLNPSPHPQVAVQSIQRPPEIA</sequence>
<evidence type="ECO:0000256" key="9">
    <source>
        <dbReference type="ARBA" id="ARBA00023242"/>
    </source>
</evidence>
<dbReference type="GO" id="GO:0005654">
    <property type="term" value="C:nucleoplasm"/>
    <property type="evidence" value="ECO:0007669"/>
    <property type="project" value="UniProtKB-SubCell"/>
</dbReference>
<dbReference type="OrthoDB" id="2998255at2759"/>
<evidence type="ECO:0000256" key="3">
    <source>
        <dbReference type="ARBA" id="ARBA00008838"/>
    </source>
</evidence>
<name>A0A8H6XQ08_9AGAR</name>
<evidence type="ECO:0000256" key="4">
    <source>
        <dbReference type="ARBA" id="ARBA00018339"/>
    </source>
</evidence>
<dbReference type="Proteomes" id="UP000620124">
    <property type="component" value="Unassembled WGS sequence"/>
</dbReference>
<feature type="region of interest" description="Disordered" evidence="11">
    <location>
        <begin position="720"/>
        <end position="739"/>
    </location>
</feature>
<evidence type="ECO:0000313" key="13">
    <source>
        <dbReference type="EMBL" id="KAF7345353.1"/>
    </source>
</evidence>
<organism evidence="13 14">
    <name type="scientific">Mycena venus</name>
    <dbReference type="NCBI Taxonomy" id="2733690"/>
    <lineage>
        <taxon>Eukaryota</taxon>
        <taxon>Fungi</taxon>
        <taxon>Dikarya</taxon>
        <taxon>Basidiomycota</taxon>
        <taxon>Agaricomycotina</taxon>
        <taxon>Agaricomycetes</taxon>
        <taxon>Agaricomycetidae</taxon>
        <taxon>Agaricales</taxon>
        <taxon>Marasmiineae</taxon>
        <taxon>Mycenaceae</taxon>
        <taxon>Mycena</taxon>
    </lineage>
</organism>
<evidence type="ECO:0000256" key="1">
    <source>
        <dbReference type="ARBA" id="ARBA00004604"/>
    </source>
</evidence>
<reference evidence="13" key="1">
    <citation type="submission" date="2020-05" db="EMBL/GenBank/DDBJ databases">
        <title>Mycena genomes resolve the evolution of fungal bioluminescence.</title>
        <authorList>
            <person name="Tsai I.J."/>
        </authorList>
    </citation>
    <scope>NUCLEOTIDE SEQUENCE</scope>
    <source>
        <strain evidence="13">CCC161011</strain>
    </source>
</reference>
<dbReference type="GO" id="GO:0000027">
    <property type="term" value="P:ribosomal large subunit assembly"/>
    <property type="evidence" value="ECO:0007669"/>
    <property type="project" value="TreeGrafter"/>
</dbReference>
<evidence type="ECO:0000256" key="6">
    <source>
        <dbReference type="ARBA" id="ARBA00022723"/>
    </source>
</evidence>
<keyword evidence="14" id="KW-1185">Reference proteome</keyword>
<feature type="compositionally biased region" description="Acidic residues" evidence="11">
    <location>
        <begin position="7"/>
        <end position="16"/>
    </location>
</feature>
<keyword evidence="9" id="KW-0539">Nucleus</keyword>
<dbReference type="PANTHER" id="PTHR14211">
    <property type="entry name" value="GLIOMA SUPPRESSOR CANDIDATE REGION GENE 2"/>
    <property type="match status" value="1"/>
</dbReference>
<keyword evidence="6" id="KW-0479">Metal-binding</keyword>
<dbReference type="Pfam" id="PF01753">
    <property type="entry name" value="zf-MYND"/>
    <property type="match status" value="1"/>
</dbReference>
<keyword evidence="5" id="KW-0690">Ribosome biogenesis</keyword>
<evidence type="ECO:0000313" key="14">
    <source>
        <dbReference type="Proteomes" id="UP000620124"/>
    </source>
</evidence>
<feature type="compositionally biased region" description="Basic and acidic residues" evidence="11">
    <location>
        <begin position="21"/>
        <end position="30"/>
    </location>
</feature>
<dbReference type="PANTHER" id="PTHR14211:SF7">
    <property type="entry name" value="RIBOSOME BIOGENESIS PROTEIN NOP53"/>
    <property type="match status" value="1"/>
</dbReference>
<evidence type="ECO:0000256" key="11">
    <source>
        <dbReference type="SAM" id="MobiDB-lite"/>
    </source>
</evidence>
<dbReference type="Gene3D" id="6.10.140.2220">
    <property type="match status" value="1"/>
</dbReference>
<comment type="caution">
    <text evidence="13">The sequence shown here is derived from an EMBL/GenBank/DDBJ whole genome shotgun (WGS) entry which is preliminary data.</text>
</comment>
<keyword evidence="7 10" id="KW-0863">Zinc-finger</keyword>
<proteinExistence type="inferred from homology"/>
<dbReference type="PROSITE" id="PS50865">
    <property type="entry name" value="ZF_MYND_2"/>
    <property type="match status" value="1"/>
</dbReference>
<accession>A0A8H6XQ08</accession>
<feature type="domain" description="MYND-type" evidence="12">
    <location>
        <begin position="618"/>
        <end position="649"/>
    </location>
</feature>
<evidence type="ECO:0000256" key="10">
    <source>
        <dbReference type="PROSITE-ProRule" id="PRU00134"/>
    </source>
</evidence>
<evidence type="ECO:0000256" key="2">
    <source>
        <dbReference type="ARBA" id="ARBA00004642"/>
    </source>
</evidence>
<dbReference type="GO" id="GO:0008097">
    <property type="term" value="F:5S rRNA binding"/>
    <property type="evidence" value="ECO:0007669"/>
    <property type="project" value="TreeGrafter"/>
</dbReference>
<protein>
    <recommendedName>
        <fullName evidence="4">Ribosome biogenesis protein NOP53</fullName>
    </recommendedName>
</protein>
<dbReference type="AlphaFoldDB" id="A0A8H6XQ08"/>
<evidence type="ECO:0000259" key="12">
    <source>
        <dbReference type="PROSITE" id="PS50865"/>
    </source>
</evidence>